<evidence type="ECO:0000256" key="2">
    <source>
        <dbReference type="SAM" id="SignalP"/>
    </source>
</evidence>
<feature type="transmembrane region" description="Helical" evidence="1">
    <location>
        <begin position="79"/>
        <end position="101"/>
    </location>
</feature>
<protein>
    <submittedName>
        <fullName evidence="3">Uncharacterized protein</fullName>
    </submittedName>
</protein>
<feature type="transmembrane region" description="Helical" evidence="1">
    <location>
        <begin position="38"/>
        <end position="58"/>
    </location>
</feature>
<keyword evidence="1" id="KW-1133">Transmembrane helix</keyword>
<keyword evidence="4" id="KW-1185">Reference proteome</keyword>
<dbReference type="EMBL" id="FOCO01000018">
    <property type="protein sequence ID" value="SEN61408.1"/>
    <property type="molecule type" value="Genomic_DNA"/>
</dbReference>
<sequence length="102" mass="10582">MRKVSIILAASVLTLQNSGARAQSALTDAAHVMPPLSFVPLLVLAGMACLLLLAHAPLTTPDSQTGSKTSWSRRSVPSFWPSQRTTFAILAVVTVGGALGLA</sequence>
<keyword evidence="1" id="KW-0812">Transmembrane</keyword>
<keyword evidence="1" id="KW-0472">Membrane</keyword>
<evidence type="ECO:0000313" key="3">
    <source>
        <dbReference type="EMBL" id="SEN61408.1"/>
    </source>
</evidence>
<evidence type="ECO:0000256" key="1">
    <source>
        <dbReference type="SAM" id="Phobius"/>
    </source>
</evidence>
<accession>A0A1H8I0L4</accession>
<reference evidence="3 4" key="1">
    <citation type="submission" date="2016-10" db="EMBL/GenBank/DDBJ databases">
        <authorList>
            <person name="de Groot N.N."/>
        </authorList>
    </citation>
    <scope>NUCLEOTIDE SEQUENCE [LARGE SCALE GENOMIC DNA]</scope>
    <source>
        <strain evidence="3 4">CGMCC 1.10836</strain>
    </source>
</reference>
<feature type="chain" id="PRO_5010271205" evidence="2">
    <location>
        <begin position="23"/>
        <end position="102"/>
    </location>
</feature>
<gene>
    <name evidence="3" type="ORF">SAMN05216227_101864</name>
</gene>
<dbReference type="AlphaFoldDB" id="A0A1H8I0L4"/>
<dbReference type="Proteomes" id="UP000183002">
    <property type="component" value="Unassembled WGS sequence"/>
</dbReference>
<name>A0A1H8I0L4_9RHOB</name>
<organism evidence="3 4">
    <name type="scientific">Pseudorhodobacter antarcticus</name>
    <dbReference type="NCBI Taxonomy" id="1077947"/>
    <lineage>
        <taxon>Bacteria</taxon>
        <taxon>Pseudomonadati</taxon>
        <taxon>Pseudomonadota</taxon>
        <taxon>Alphaproteobacteria</taxon>
        <taxon>Rhodobacterales</taxon>
        <taxon>Paracoccaceae</taxon>
        <taxon>Pseudorhodobacter</taxon>
    </lineage>
</organism>
<feature type="signal peptide" evidence="2">
    <location>
        <begin position="1"/>
        <end position="22"/>
    </location>
</feature>
<dbReference type="RefSeq" id="WP_050519825.1">
    <property type="nucleotide sequence ID" value="NZ_FOCO01000018.1"/>
</dbReference>
<proteinExistence type="predicted"/>
<keyword evidence="2" id="KW-0732">Signal</keyword>
<evidence type="ECO:0000313" key="4">
    <source>
        <dbReference type="Proteomes" id="UP000183002"/>
    </source>
</evidence>